<dbReference type="Gene3D" id="2.40.128.640">
    <property type="match status" value="1"/>
</dbReference>
<dbReference type="Proteomes" id="UP000254156">
    <property type="component" value="Unassembled WGS sequence"/>
</dbReference>
<evidence type="ECO:0000313" key="3">
    <source>
        <dbReference type="Proteomes" id="UP000030103"/>
    </source>
</evidence>
<dbReference type="Pfam" id="PF04170">
    <property type="entry name" value="NlpE"/>
    <property type="match status" value="1"/>
</dbReference>
<dbReference type="OrthoDB" id="5348860at2"/>
<reference evidence="1 3" key="1">
    <citation type="submission" date="2014-09" db="EMBL/GenBank/DDBJ databases">
        <title>Draft Genome Sequence of Porphyromonas macacae COT-192_OH2859.</title>
        <authorList>
            <person name="Wallis C."/>
            <person name="Deusch O."/>
            <person name="O'Flynn C."/>
            <person name="Davis I."/>
            <person name="Horsfall A."/>
            <person name="Kirkwood N."/>
            <person name="Harris S."/>
            <person name="Eisen J.A."/>
            <person name="Coil D.A."/>
            <person name="Darling A.E."/>
            <person name="Jospin G."/>
            <person name="Alexiev A."/>
        </authorList>
    </citation>
    <scope>NUCLEOTIDE SEQUENCE [LARGE SCALE GENOMIC DNA]</scope>
    <source>
        <strain evidence="3">COT-192 OH2859</strain>
        <strain evidence="1">COT-192_OH2859</strain>
    </source>
</reference>
<dbReference type="Proteomes" id="UP000030103">
    <property type="component" value="Unassembled WGS sequence"/>
</dbReference>
<dbReference type="InterPro" id="IPR007298">
    <property type="entry name" value="Cu-R_lipoprotein_NlpE"/>
</dbReference>
<organism evidence="1 3">
    <name type="scientific">Porphyromonas macacae</name>
    <dbReference type="NCBI Taxonomy" id="28115"/>
    <lineage>
        <taxon>Bacteria</taxon>
        <taxon>Pseudomonadati</taxon>
        <taxon>Bacteroidota</taxon>
        <taxon>Bacteroidia</taxon>
        <taxon>Bacteroidales</taxon>
        <taxon>Porphyromonadaceae</taxon>
        <taxon>Porphyromonas</taxon>
    </lineage>
</organism>
<keyword evidence="3" id="KW-1185">Reference proteome</keyword>
<dbReference type="RefSeq" id="WP_025004258.1">
    <property type="nucleotide sequence ID" value="NZ_JRFA01000008.1"/>
</dbReference>
<name>A0A0A2EBX0_9PORP</name>
<proteinExistence type="predicted"/>
<dbReference type="EMBL" id="UGTF01000002">
    <property type="protein sequence ID" value="SUB89760.1"/>
    <property type="molecule type" value="Genomic_DNA"/>
</dbReference>
<dbReference type="EMBL" id="JRFA01000008">
    <property type="protein sequence ID" value="KGN75157.1"/>
    <property type="molecule type" value="Genomic_DNA"/>
</dbReference>
<dbReference type="AlphaFoldDB" id="A0A0A2EBX0"/>
<reference evidence="2 4" key="2">
    <citation type="submission" date="2018-06" db="EMBL/GenBank/DDBJ databases">
        <authorList>
            <consortium name="Pathogen Informatics"/>
            <person name="Doyle S."/>
        </authorList>
    </citation>
    <scope>NUCLEOTIDE SEQUENCE [LARGE SCALE GENOMIC DNA]</scope>
    <source>
        <strain evidence="2 4">NCTC11632</strain>
    </source>
</reference>
<evidence type="ECO:0000313" key="4">
    <source>
        <dbReference type="Proteomes" id="UP000254156"/>
    </source>
</evidence>
<dbReference type="eggNOG" id="COG3015">
    <property type="taxonomic scope" value="Bacteria"/>
</dbReference>
<sequence length="150" mass="16640">MKLLKLFLAGAIVVCFTNCTNSKKQNTADTQQETEIKTETVVETAKPDYFGIYEGTLPCADCEGIKTTLTINEDTTYTLISEYLGKKDNNVFETSGVYNIINENVIELVTPSSGEKTYYKILDNSSVALCDDKGTLNEGELAAHYILKRK</sequence>
<accession>A0A0A2EBX0</accession>
<protein>
    <submittedName>
        <fullName evidence="2">Copper homeostasis protein CutF</fullName>
    </submittedName>
</protein>
<evidence type="ECO:0000313" key="1">
    <source>
        <dbReference type="EMBL" id="KGN75157.1"/>
    </source>
</evidence>
<evidence type="ECO:0000313" key="2">
    <source>
        <dbReference type="EMBL" id="SUB89760.1"/>
    </source>
</evidence>
<gene>
    <name evidence="2" type="primary">nlpE</name>
    <name evidence="1" type="ORF">HQ47_02080</name>
    <name evidence="2" type="ORF">NCTC11632_01886</name>
</gene>